<comment type="caution">
    <text evidence="2">The sequence shown here is derived from an EMBL/GenBank/DDBJ whole genome shotgun (WGS) entry which is preliminary data.</text>
</comment>
<feature type="chain" id="PRO_5041328156" description="Glycoside hydrolase family 71 protein" evidence="1">
    <location>
        <begin position="24"/>
        <end position="442"/>
    </location>
</feature>
<reference evidence="2" key="1">
    <citation type="submission" date="2023-03" db="EMBL/GenBank/DDBJ databases">
        <title>Complete genome of Cladonia borealis.</title>
        <authorList>
            <person name="Park H."/>
        </authorList>
    </citation>
    <scope>NUCLEOTIDE SEQUENCE</scope>
    <source>
        <strain evidence="2">ANT050790</strain>
    </source>
</reference>
<protein>
    <recommendedName>
        <fullName evidence="4">Glycoside hydrolase family 71 protein</fullName>
    </recommendedName>
</protein>
<dbReference type="Proteomes" id="UP001166286">
    <property type="component" value="Unassembled WGS sequence"/>
</dbReference>
<evidence type="ECO:0008006" key="4">
    <source>
        <dbReference type="Google" id="ProtNLM"/>
    </source>
</evidence>
<dbReference type="InterPro" id="IPR005197">
    <property type="entry name" value="Glyco_hydro_71"/>
</dbReference>
<dbReference type="Gene3D" id="3.20.20.80">
    <property type="entry name" value="Glycosidases"/>
    <property type="match status" value="1"/>
</dbReference>
<proteinExistence type="predicted"/>
<feature type="signal peptide" evidence="1">
    <location>
        <begin position="1"/>
        <end position="23"/>
    </location>
</feature>
<dbReference type="GO" id="GO:0051118">
    <property type="term" value="F:glucan endo-1,3-alpha-glucosidase activity"/>
    <property type="evidence" value="ECO:0007669"/>
    <property type="project" value="InterPro"/>
</dbReference>
<name>A0AA39R1M7_9LECA</name>
<keyword evidence="1" id="KW-0732">Signal</keyword>
<sequence length="442" mass="48660">MRSSIWTALHGIFLVISSTPTAGLPQLQTNIPRAASTTPMVFAHYMIAFQPPNLDYTNDIKLAKAAGIDAFAVDYGGWSSGLPYFAHYLDVFYKTAEKLDFKLFLCMDVTSGLPGADMVVNLTNFYAGSSAQMKDAAGNIFLSSFENDAPPWNWQTDVVDKINAPVTFLPGTLSEDAEYTASTNQGYGPFTWVHPASSVSQENDTDTAFAAQRDANGNPWMAGIAPWFFRRTASDMNWFHAQDSSIWVNRWVDLLNLKPNYIEIVTWNDFSESTYIGPSDRTPASVLKEPTTTDYYGNLDHTAFLKMTSFFVKAFKAGQTQVTVDPSEEDVFMFYRLQPVNAMGSDSSYPDNAWPLPKNASYIQDNVYIVSFLASDATVYLSSGGQPWQMDASAGVSKGTVAFTLGDQILTASRDIQGAVLNKTGPPIQGQLQRYQGNIVAI</sequence>
<evidence type="ECO:0000313" key="3">
    <source>
        <dbReference type="Proteomes" id="UP001166286"/>
    </source>
</evidence>
<dbReference type="Pfam" id="PF03659">
    <property type="entry name" value="Glyco_hydro_71"/>
    <property type="match status" value="1"/>
</dbReference>
<dbReference type="EMBL" id="JAFEKC020000011">
    <property type="protein sequence ID" value="KAK0512401.1"/>
    <property type="molecule type" value="Genomic_DNA"/>
</dbReference>
<evidence type="ECO:0000313" key="2">
    <source>
        <dbReference type="EMBL" id="KAK0512401.1"/>
    </source>
</evidence>
<gene>
    <name evidence="2" type="ORF">JMJ35_005529</name>
</gene>
<evidence type="ECO:0000256" key="1">
    <source>
        <dbReference type="SAM" id="SignalP"/>
    </source>
</evidence>
<keyword evidence="3" id="KW-1185">Reference proteome</keyword>
<accession>A0AA39R1M7</accession>
<organism evidence="2 3">
    <name type="scientific">Cladonia borealis</name>
    <dbReference type="NCBI Taxonomy" id="184061"/>
    <lineage>
        <taxon>Eukaryota</taxon>
        <taxon>Fungi</taxon>
        <taxon>Dikarya</taxon>
        <taxon>Ascomycota</taxon>
        <taxon>Pezizomycotina</taxon>
        <taxon>Lecanoromycetes</taxon>
        <taxon>OSLEUM clade</taxon>
        <taxon>Lecanoromycetidae</taxon>
        <taxon>Lecanorales</taxon>
        <taxon>Lecanorineae</taxon>
        <taxon>Cladoniaceae</taxon>
        <taxon>Cladonia</taxon>
    </lineage>
</organism>
<dbReference type="AlphaFoldDB" id="A0AA39R1M7"/>
<dbReference type="CDD" id="cd11577">
    <property type="entry name" value="GH71"/>
    <property type="match status" value="1"/>
</dbReference>